<gene>
    <name evidence="2" type="ordered locus">RSp0806</name>
</gene>
<dbReference type="Proteomes" id="UP000001436">
    <property type="component" value="Plasmid pGMI1000MP"/>
</dbReference>
<dbReference type="HOGENOM" id="CLU_081702_2_0_4"/>
<dbReference type="EMBL" id="AL646053">
    <property type="protein sequence ID" value="CAD17957.1"/>
    <property type="molecule type" value="Genomic_DNA"/>
</dbReference>
<dbReference type="GO" id="GO:0046521">
    <property type="term" value="P:sphingoid catabolic process"/>
    <property type="evidence" value="ECO:0007669"/>
    <property type="project" value="TreeGrafter"/>
</dbReference>
<dbReference type="KEGG" id="rso:RSp0806"/>
<feature type="transmembrane region" description="Helical" evidence="1">
    <location>
        <begin position="57"/>
        <end position="78"/>
    </location>
</feature>
<feature type="transmembrane region" description="Helical" evidence="1">
    <location>
        <begin position="32"/>
        <end position="50"/>
    </location>
</feature>
<evidence type="ECO:0000256" key="1">
    <source>
        <dbReference type="SAM" id="Phobius"/>
    </source>
</evidence>
<dbReference type="InterPro" id="IPR009305">
    <property type="entry name" value="Mpo1-like"/>
</dbReference>
<proteinExistence type="predicted"/>
<dbReference type="STRING" id="267608.RSp0806"/>
<dbReference type="PANTHER" id="PTHR28026:SF9">
    <property type="entry name" value="2-HYDROXY-PALMITIC ACID DIOXYGENASE MPO1"/>
    <property type="match status" value="1"/>
</dbReference>
<dbReference type="eggNOG" id="COG4539">
    <property type="taxonomic scope" value="Bacteria"/>
</dbReference>
<dbReference type="AlphaFoldDB" id="Q8XRM5"/>
<keyword evidence="1 2" id="KW-0812">Transmembrane</keyword>
<dbReference type="Pfam" id="PF06127">
    <property type="entry name" value="Mpo1-like"/>
    <property type="match status" value="1"/>
</dbReference>
<geneLocation type="plasmid" evidence="3">
    <name>megaplasmid Rsp</name>
</geneLocation>
<name>Q8XRM5_RALN1</name>
<organism evidence="2 3">
    <name type="scientific">Ralstonia nicotianae (strain ATCC BAA-1114 / GMI1000)</name>
    <name type="common">Ralstonia solanacearum</name>
    <dbReference type="NCBI Taxonomy" id="267608"/>
    <lineage>
        <taxon>Bacteria</taxon>
        <taxon>Pseudomonadati</taxon>
        <taxon>Pseudomonadota</taxon>
        <taxon>Betaproteobacteria</taxon>
        <taxon>Burkholderiales</taxon>
        <taxon>Burkholderiaceae</taxon>
        <taxon>Ralstonia</taxon>
        <taxon>Ralstonia solanacearum species complex</taxon>
    </lineage>
</organism>
<dbReference type="EnsemblBacteria" id="CAD17957">
    <property type="protein sequence ID" value="CAD17957"/>
    <property type="gene ID" value="RSp0806"/>
</dbReference>
<feature type="transmembrane region" description="Helical" evidence="1">
    <location>
        <begin position="111"/>
        <end position="132"/>
    </location>
</feature>
<sequence length="189" mass="20139">MLRPHNPAETIMRPLSDHLSSYAAYHQDGRNIATHFFGIPVIVVAVAVLFSRPVLGLLPGGVAVTPALLLLVAVTVFYLRLDVVFGLAMLGLIGMAVWVGHHVAAHSTVAWLSVGLGLFVIGWIVQFVGHYYEGRKPAFVDDLAGLVIGPLFLLAETVFAMGLRGALRDEVASRARAMRAAAPGKHAAA</sequence>
<protein>
    <submittedName>
        <fullName evidence="2">Probable transmembrane protein</fullName>
    </submittedName>
</protein>
<dbReference type="PANTHER" id="PTHR28026">
    <property type="entry name" value="DUF962 DOMAIN PROTEIN (AFU_ORTHOLOGUE AFUA_8G05310)"/>
    <property type="match status" value="1"/>
</dbReference>
<keyword evidence="1" id="KW-0472">Membrane</keyword>
<feature type="transmembrane region" description="Helical" evidence="1">
    <location>
        <begin position="144"/>
        <end position="167"/>
    </location>
</feature>
<evidence type="ECO:0000313" key="2">
    <source>
        <dbReference type="EMBL" id="CAD17957.1"/>
    </source>
</evidence>
<dbReference type="GO" id="GO:0016020">
    <property type="term" value="C:membrane"/>
    <property type="evidence" value="ECO:0007669"/>
    <property type="project" value="GOC"/>
</dbReference>
<accession>Q8XRM5</accession>
<evidence type="ECO:0000313" key="3">
    <source>
        <dbReference type="Proteomes" id="UP000001436"/>
    </source>
</evidence>
<reference evidence="2 3" key="1">
    <citation type="journal article" date="2002" name="Nature">
        <title>Genome sequence of the plant pathogen Ralstonia solanacearum.</title>
        <authorList>
            <person name="Salanoubat M."/>
            <person name="Genin S."/>
            <person name="Artiguenave F."/>
            <person name="Gouzy J."/>
            <person name="Mangenot S."/>
            <person name="Arlat M."/>
            <person name="Billault A."/>
            <person name="Brottier P."/>
            <person name="Camus J.C."/>
            <person name="Cattolico L."/>
            <person name="Chandler M."/>
            <person name="Choisne N."/>
            <person name="Claudel-Renard C."/>
            <person name="Cunnac S."/>
            <person name="Demange N."/>
            <person name="Gaspin C."/>
            <person name="Lavie M."/>
            <person name="Moisan A."/>
            <person name="Robert C."/>
            <person name="Saurin W."/>
            <person name="Schiex T."/>
            <person name="Siguier P."/>
            <person name="Thebault P."/>
            <person name="Whalen M."/>
            <person name="Wincker P."/>
            <person name="Levy M."/>
            <person name="Weissenbach J."/>
            <person name="Boucher C.A."/>
        </authorList>
    </citation>
    <scope>NUCLEOTIDE SEQUENCE [LARGE SCALE GENOMIC DNA]</scope>
    <source>
        <strain evidence="3">ATCC BAA-1114 / GMI1000</strain>
    </source>
</reference>
<keyword evidence="1" id="KW-1133">Transmembrane helix</keyword>
<feature type="transmembrane region" description="Helical" evidence="1">
    <location>
        <begin position="84"/>
        <end position="104"/>
    </location>
</feature>
<keyword evidence="3" id="KW-1185">Reference proteome</keyword>